<dbReference type="SUPFAM" id="SSF48452">
    <property type="entry name" value="TPR-like"/>
    <property type="match status" value="1"/>
</dbReference>
<keyword evidence="1" id="KW-0802">TPR repeat</keyword>
<name>W4Q8D2_9BACI</name>
<dbReference type="OrthoDB" id="2841339at2"/>
<gene>
    <name evidence="2" type="ORF">JCM9140_4460</name>
</gene>
<dbReference type="STRING" id="1236970.JCM9140_4460"/>
<dbReference type="InterPro" id="IPR011990">
    <property type="entry name" value="TPR-like_helical_dom_sf"/>
</dbReference>
<dbReference type="Pfam" id="PF13414">
    <property type="entry name" value="TPR_11"/>
    <property type="match status" value="1"/>
</dbReference>
<feature type="repeat" description="TPR" evidence="1">
    <location>
        <begin position="58"/>
        <end position="91"/>
    </location>
</feature>
<evidence type="ECO:0000313" key="2">
    <source>
        <dbReference type="EMBL" id="GAE28247.1"/>
    </source>
</evidence>
<dbReference type="Gene3D" id="1.25.40.10">
    <property type="entry name" value="Tetratricopeptide repeat domain"/>
    <property type="match status" value="1"/>
</dbReference>
<dbReference type="RefSeq" id="WP_034750697.1">
    <property type="nucleotide sequence ID" value="NZ_BAUT01000091.1"/>
</dbReference>
<organism evidence="2 3">
    <name type="scientific">Halalkalibacter wakoensis JCM 9140</name>
    <dbReference type="NCBI Taxonomy" id="1236970"/>
    <lineage>
        <taxon>Bacteria</taxon>
        <taxon>Bacillati</taxon>
        <taxon>Bacillota</taxon>
        <taxon>Bacilli</taxon>
        <taxon>Bacillales</taxon>
        <taxon>Bacillaceae</taxon>
        <taxon>Halalkalibacter</taxon>
    </lineage>
</organism>
<evidence type="ECO:0000313" key="3">
    <source>
        <dbReference type="Proteomes" id="UP000018890"/>
    </source>
</evidence>
<evidence type="ECO:0000256" key="1">
    <source>
        <dbReference type="PROSITE-ProRule" id="PRU00339"/>
    </source>
</evidence>
<dbReference type="PROSITE" id="PS50005">
    <property type="entry name" value="TPR"/>
    <property type="match status" value="1"/>
</dbReference>
<dbReference type="EMBL" id="BAUT01000091">
    <property type="protein sequence ID" value="GAE28247.1"/>
    <property type="molecule type" value="Genomic_DNA"/>
</dbReference>
<reference evidence="2" key="1">
    <citation type="journal article" date="2014" name="Genome Announc.">
        <title>Draft Genome Sequences of Three Alkaliphilic Bacillus Strains, Bacillus wakoensis JCM 9140T, Bacillus akibai JCM 9157T, and Bacillus hemicellulosilyticus JCM 9152T.</title>
        <authorList>
            <person name="Yuki M."/>
            <person name="Oshima K."/>
            <person name="Suda W."/>
            <person name="Oshida Y."/>
            <person name="Kitamura K."/>
            <person name="Iida T."/>
            <person name="Hattori M."/>
            <person name="Ohkuma M."/>
        </authorList>
    </citation>
    <scope>NUCLEOTIDE SEQUENCE [LARGE SCALE GENOMIC DNA]</scope>
    <source>
        <strain evidence="2">JCM 9140</strain>
    </source>
</reference>
<sequence>MRQRMSELTEKKLLEKEADWWDREDEGDGRWINEGVRIFQNLSRKNREEIRYKETLAYLLLMQGEDLKMRQRSYEDAITNFKKVIRLDPNNARAYYRLGFLYFYEEAWSGRLTPFNMP</sequence>
<proteinExistence type="predicted"/>
<comment type="caution">
    <text evidence="2">The sequence shown here is derived from an EMBL/GenBank/DDBJ whole genome shotgun (WGS) entry which is preliminary data.</text>
</comment>
<dbReference type="Proteomes" id="UP000018890">
    <property type="component" value="Unassembled WGS sequence"/>
</dbReference>
<dbReference type="AlphaFoldDB" id="W4Q8D2"/>
<protein>
    <submittedName>
        <fullName evidence="2">Uncharacterized protein</fullName>
    </submittedName>
</protein>
<dbReference type="InterPro" id="IPR019734">
    <property type="entry name" value="TPR_rpt"/>
</dbReference>
<keyword evidence="3" id="KW-1185">Reference proteome</keyword>
<accession>W4Q8D2</accession>